<accession>H6X438</accession>
<protein>
    <submittedName>
        <fullName evidence="1">Uncharacterized protein</fullName>
    </submittedName>
</protein>
<evidence type="ECO:0000313" key="1">
    <source>
        <dbReference type="EMBL" id="AFA44504.1"/>
    </source>
</evidence>
<gene>
    <name evidence="1" type="ORF">RaK2_00231</name>
</gene>
<dbReference type="EMBL" id="JQ513383">
    <property type="protein sequence ID" value="AFA44504.1"/>
    <property type="molecule type" value="Genomic_DNA"/>
</dbReference>
<reference evidence="1 2" key="1">
    <citation type="journal article" date="2012" name="J. Virol.">
        <title>Genome of Klebsiella sp.-Infecting Bacteriophage vB_KleM_RaK2.</title>
        <authorList>
            <person name="Simoliunas E."/>
            <person name="Kaliniene L."/>
            <person name="Truncaite L."/>
            <person name="Klausa V."/>
            <person name="Zajanckauskaite A."/>
            <person name="Meskys R."/>
        </authorList>
    </citation>
    <scope>NUCLEOTIDE SEQUENCE [LARGE SCALE GENOMIC DNA]</scope>
</reference>
<evidence type="ECO:0000313" key="2">
    <source>
        <dbReference type="Proteomes" id="UP000007524"/>
    </source>
</evidence>
<dbReference type="Proteomes" id="UP000007524">
    <property type="component" value="Segment"/>
</dbReference>
<dbReference type="RefSeq" id="YP_007007386.1">
    <property type="nucleotide sequence ID" value="NC_019526.1"/>
</dbReference>
<dbReference type="OrthoDB" id="39597at10239"/>
<sequence length="109" mass="12600">MIFIIVAVICCVTVIICKSIQVKSYHKALEMEKNLYSTEILCEDPNAKKSPYSLTRELHVESETWGWTVNRNGEKVKSSNGYYQILNLDKAQELMNTMEKIDGYKITKF</sequence>
<dbReference type="GeneID" id="14012819"/>
<name>H6X438_9CAUD</name>
<dbReference type="KEGG" id="vg:14012819"/>
<keyword evidence="2" id="KW-1185">Reference proteome</keyword>
<proteinExistence type="predicted"/>
<organism evidence="1 2">
    <name type="scientific">Klebsiella phage vB_KleM_RaK2</name>
    <dbReference type="NCBI Taxonomy" id="1147094"/>
    <lineage>
        <taxon>Viruses</taxon>
        <taxon>Duplodnaviria</taxon>
        <taxon>Heunggongvirae</taxon>
        <taxon>Uroviricota</taxon>
        <taxon>Caudoviricetes</taxon>
        <taxon>Alcyoneusvirus</taxon>
        <taxon>Alcyoneusvirus RaK2</taxon>
    </lineage>
</organism>